<dbReference type="AlphaFoldDB" id="A0A2H9TQP2"/>
<dbReference type="Pfam" id="PF01846">
    <property type="entry name" value="FF"/>
    <property type="match status" value="2"/>
</dbReference>
<dbReference type="InterPro" id="IPR001202">
    <property type="entry name" value="WW_dom"/>
</dbReference>
<dbReference type="InterPro" id="IPR036020">
    <property type="entry name" value="WW_dom_sf"/>
</dbReference>
<proteinExistence type="predicted"/>
<dbReference type="InterPro" id="IPR039726">
    <property type="entry name" value="Prp40-like"/>
</dbReference>
<feature type="domain" description="WW" evidence="1">
    <location>
        <begin position="35"/>
        <end position="68"/>
    </location>
</feature>
<keyword evidence="4" id="KW-1185">Reference proteome</keyword>
<evidence type="ECO:0000259" key="1">
    <source>
        <dbReference type="PROSITE" id="PS50020"/>
    </source>
</evidence>
<dbReference type="Proteomes" id="UP000240830">
    <property type="component" value="Unassembled WGS sequence"/>
</dbReference>
<dbReference type="GO" id="GO:0071004">
    <property type="term" value="C:U2-type prespliceosome"/>
    <property type="evidence" value="ECO:0007669"/>
    <property type="project" value="TreeGrafter"/>
</dbReference>
<accession>A0A2H9TQP2</accession>
<dbReference type="EMBL" id="MTSL01000010">
    <property type="protein sequence ID" value="PJF20069.1"/>
    <property type="molecule type" value="Genomic_DNA"/>
</dbReference>
<dbReference type="STRING" id="1246581.A0A2H9TQP2"/>
<evidence type="ECO:0000313" key="4">
    <source>
        <dbReference type="Proteomes" id="UP000240830"/>
    </source>
</evidence>
<dbReference type="SUPFAM" id="SSF51045">
    <property type="entry name" value="WW domain"/>
    <property type="match status" value="1"/>
</dbReference>
<dbReference type="GO" id="GO:0005685">
    <property type="term" value="C:U1 snRNP"/>
    <property type="evidence" value="ECO:0007669"/>
    <property type="project" value="TreeGrafter"/>
</dbReference>
<feature type="domain" description="FF" evidence="2">
    <location>
        <begin position="274"/>
        <end position="335"/>
    </location>
</feature>
<comment type="caution">
    <text evidence="3">The sequence shown here is derived from an EMBL/GenBank/DDBJ whole genome shotgun (WGS) entry which is preliminary data.</text>
</comment>
<dbReference type="SMART" id="SM00441">
    <property type="entry name" value="FF"/>
    <property type="match status" value="2"/>
</dbReference>
<protein>
    <recommendedName>
        <fullName evidence="5">WW domain-containing protein</fullName>
    </recommendedName>
</protein>
<evidence type="ECO:0000259" key="2">
    <source>
        <dbReference type="PROSITE" id="PS51676"/>
    </source>
</evidence>
<gene>
    <name evidence="3" type="ORF">PSACC_00123</name>
</gene>
<dbReference type="SUPFAM" id="SSF81698">
    <property type="entry name" value="FF domain"/>
    <property type="match status" value="2"/>
</dbReference>
<dbReference type="PANTHER" id="PTHR11864">
    <property type="entry name" value="PRE-MRNA-PROCESSING PROTEIN PRP40"/>
    <property type="match status" value="1"/>
</dbReference>
<dbReference type="Gene3D" id="1.10.10.440">
    <property type="entry name" value="FF domain"/>
    <property type="match status" value="2"/>
</dbReference>
<reference evidence="3 4" key="1">
    <citation type="submission" date="2016-10" db="EMBL/GenBank/DDBJ databases">
        <title>The genome of Paramicrosporidium saccamoebae is the missing link in understanding Cryptomycota and Microsporidia evolution.</title>
        <authorList>
            <person name="Quandt C.A."/>
            <person name="Beaudet D."/>
            <person name="Corsaro D."/>
            <person name="Michel R."/>
            <person name="Corradi N."/>
            <person name="James T."/>
        </authorList>
    </citation>
    <scope>NUCLEOTIDE SEQUENCE [LARGE SCALE GENOMIC DNA]</scope>
    <source>
        <strain evidence="3 4">KSL3</strain>
    </source>
</reference>
<dbReference type="PROSITE" id="PS51676">
    <property type="entry name" value="FF"/>
    <property type="match status" value="1"/>
</dbReference>
<dbReference type="PROSITE" id="PS50020">
    <property type="entry name" value="WW_DOMAIN_2"/>
    <property type="match status" value="1"/>
</dbReference>
<dbReference type="GO" id="GO:0045292">
    <property type="term" value="P:mRNA cis splicing, via spliceosome"/>
    <property type="evidence" value="ECO:0007669"/>
    <property type="project" value="InterPro"/>
</dbReference>
<dbReference type="InterPro" id="IPR002713">
    <property type="entry name" value="FF_domain"/>
</dbReference>
<organism evidence="3 4">
    <name type="scientific">Paramicrosporidium saccamoebae</name>
    <dbReference type="NCBI Taxonomy" id="1246581"/>
    <lineage>
        <taxon>Eukaryota</taxon>
        <taxon>Fungi</taxon>
        <taxon>Fungi incertae sedis</taxon>
        <taxon>Cryptomycota</taxon>
        <taxon>Cryptomycota incertae sedis</taxon>
        <taxon>Paramicrosporidium</taxon>
    </lineage>
</organism>
<dbReference type="InterPro" id="IPR036517">
    <property type="entry name" value="FF_domain_sf"/>
</dbReference>
<sequence length="479" mass="55712">MNNGQTSWEEPAEVAAEALRASVVPIAKPRQASNSDIVSSWREMVTGTGRKYYYNAVTKMSMWEVPPEYAEYLERIKDPASIDKEVLEAKFMAMLKEKLGGGAEGDYWPSALQADLQREVEREERQQRSIQAQDDLRALFRATSEITSTTRYSEVLELLEGKAAFNAVANPKERASLFDEHISELRREEMDRNRQKKKRTAEKFQKLLASIPEIRIDTLWRNAVGIFRVRLQDDVDLSGMELMEQLAGYENYIKGLERADQQNEIDRRDEERKRERLNRKAFKTMLGELEENGTLRATSSWTEIYPLIKDRKEYIGMLSQSGSTPLDLFWDCVHRLQESYVKTTGPVIHELLALKEGWMDNTDLIQETATRHHLDPKLIDTLQTHINPSRKPSQPSAEETRALLVAKLEKHRITNRTQLDRLKHAIKHMTPPIQLDSQYEQYRTLIPDEVQDEDIRRYYFEKFIRHLKKKAGLVVSDDE</sequence>
<evidence type="ECO:0008006" key="5">
    <source>
        <dbReference type="Google" id="ProtNLM"/>
    </source>
</evidence>
<dbReference type="CDD" id="cd00201">
    <property type="entry name" value="WW"/>
    <property type="match status" value="1"/>
</dbReference>
<dbReference type="PANTHER" id="PTHR11864:SF0">
    <property type="entry name" value="PRP40 PRE-MRNA PROCESSING FACTOR 40 HOMOLOG A (YEAST)"/>
    <property type="match status" value="1"/>
</dbReference>
<dbReference type="Gene3D" id="2.20.70.10">
    <property type="match status" value="1"/>
</dbReference>
<dbReference type="SMART" id="SM00456">
    <property type="entry name" value="WW"/>
    <property type="match status" value="1"/>
</dbReference>
<evidence type="ECO:0000313" key="3">
    <source>
        <dbReference type="EMBL" id="PJF20069.1"/>
    </source>
</evidence>
<name>A0A2H9TQP2_9FUNG</name>
<dbReference type="OrthoDB" id="187617at2759"/>
<dbReference type="GO" id="GO:0003723">
    <property type="term" value="F:RNA binding"/>
    <property type="evidence" value="ECO:0007669"/>
    <property type="project" value="TreeGrafter"/>
</dbReference>